<sequence length="257" mass="29541">MIKSTVKFFRSLLSPRRLPISVWQPAWSHFLDNHVIFYHALSESNKREFERRCIKFLALITIESRDDDITDEDNLLIAASAVIPMWAFPGWQYTNLDTVHILPSAFNEEFLCFQPDSTISGMVGNGSLSGKMILSREDLHMGFASNKDRYNVGIHEFAHLIDMADGKTDGVPTMLMRSRECSTQWQNFVAYKINAIESGQTTIRPYAATNEAEFFAVASEFFFEQPATMLERYPALYESLQQFYKQDVLHIEKPSAR</sequence>
<keyword evidence="2" id="KW-1185">Reference proteome</keyword>
<dbReference type="PANTHER" id="PTHR30164">
    <property type="entry name" value="MTFA PEPTIDASE"/>
    <property type="match status" value="1"/>
</dbReference>
<evidence type="ECO:0000313" key="1">
    <source>
        <dbReference type="EMBL" id="CAA0103056.1"/>
    </source>
</evidence>
<evidence type="ECO:0000313" key="2">
    <source>
        <dbReference type="Proteomes" id="UP000441399"/>
    </source>
</evidence>
<dbReference type="EMBL" id="CACSIO010000009">
    <property type="protein sequence ID" value="CAA0103056.1"/>
    <property type="molecule type" value="Genomic_DNA"/>
</dbReference>
<dbReference type="AlphaFoldDB" id="A0A5S9PGB2"/>
<dbReference type="GO" id="GO:0004177">
    <property type="term" value="F:aminopeptidase activity"/>
    <property type="evidence" value="ECO:0007669"/>
    <property type="project" value="TreeGrafter"/>
</dbReference>
<name>A0A5S9PGB2_9GAMM</name>
<dbReference type="InterPro" id="IPR010384">
    <property type="entry name" value="MtfA_fam"/>
</dbReference>
<dbReference type="InterPro" id="IPR042252">
    <property type="entry name" value="MtfA_N"/>
</dbReference>
<dbReference type="Proteomes" id="UP000441399">
    <property type="component" value="Unassembled WGS sequence"/>
</dbReference>
<dbReference type="CDD" id="cd20169">
    <property type="entry name" value="Peptidase_M90_mtfA"/>
    <property type="match status" value="1"/>
</dbReference>
<organism evidence="1 2">
    <name type="scientific">BD1-7 clade bacterium</name>
    <dbReference type="NCBI Taxonomy" id="2029982"/>
    <lineage>
        <taxon>Bacteria</taxon>
        <taxon>Pseudomonadati</taxon>
        <taxon>Pseudomonadota</taxon>
        <taxon>Gammaproteobacteria</taxon>
        <taxon>Cellvibrionales</taxon>
        <taxon>Spongiibacteraceae</taxon>
        <taxon>BD1-7 clade</taxon>
    </lineage>
</organism>
<dbReference type="Pfam" id="PF06167">
    <property type="entry name" value="Peptidase_M90"/>
    <property type="match status" value="1"/>
</dbReference>
<dbReference type="PANTHER" id="PTHR30164:SF2">
    <property type="entry name" value="PROTEIN MTFA"/>
    <property type="match status" value="1"/>
</dbReference>
<dbReference type="Gene3D" id="3.40.390.10">
    <property type="entry name" value="Collagenase (Catalytic Domain)"/>
    <property type="match status" value="1"/>
</dbReference>
<gene>
    <name evidence="1" type="primary">mtfA_4</name>
    <name evidence="1" type="ORF">OPDIPICF_04510</name>
</gene>
<dbReference type="InterPro" id="IPR024079">
    <property type="entry name" value="MetalloPept_cat_dom_sf"/>
</dbReference>
<protein>
    <submittedName>
        <fullName evidence="1">Protein MtfA</fullName>
    </submittedName>
</protein>
<dbReference type="GO" id="GO:0005829">
    <property type="term" value="C:cytosol"/>
    <property type="evidence" value="ECO:0007669"/>
    <property type="project" value="TreeGrafter"/>
</dbReference>
<reference evidence="1 2" key="1">
    <citation type="submission" date="2019-11" db="EMBL/GenBank/DDBJ databases">
        <authorList>
            <person name="Holert J."/>
        </authorList>
    </citation>
    <scope>NUCLEOTIDE SEQUENCE [LARGE SCALE GENOMIC DNA]</scope>
    <source>
        <strain evidence="1">SB11_3</strain>
    </source>
</reference>
<dbReference type="Gene3D" id="1.10.472.150">
    <property type="entry name" value="Glucose-regulated metallo-peptidase M90, N-terminal domain"/>
    <property type="match status" value="1"/>
</dbReference>
<dbReference type="GO" id="GO:0008237">
    <property type="term" value="F:metallopeptidase activity"/>
    <property type="evidence" value="ECO:0007669"/>
    <property type="project" value="InterPro"/>
</dbReference>
<dbReference type="OrthoDB" id="9786424at2"/>
<accession>A0A5S9PGB2</accession>
<proteinExistence type="predicted"/>
<dbReference type="SUPFAM" id="SSF55486">
    <property type="entry name" value="Metalloproteases ('zincins'), catalytic domain"/>
    <property type="match status" value="1"/>
</dbReference>